<keyword evidence="9" id="KW-1185">Reference proteome</keyword>
<evidence type="ECO:0000256" key="6">
    <source>
        <dbReference type="RuleBase" id="RU368066"/>
    </source>
</evidence>
<feature type="transmembrane region" description="Helical" evidence="6">
    <location>
        <begin position="227"/>
        <end position="245"/>
    </location>
</feature>
<evidence type="ECO:0000256" key="3">
    <source>
        <dbReference type="ARBA" id="ARBA00022692"/>
    </source>
</evidence>
<dbReference type="EMBL" id="JALLPB020000021">
    <property type="protein sequence ID" value="KAL3826428.1"/>
    <property type="molecule type" value="Genomic_DNA"/>
</dbReference>
<dbReference type="Proteomes" id="UP001530377">
    <property type="component" value="Unassembled WGS sequence"/>
</dbReference>
<dbReference type="Pfam" id="PF04515">
    <property type="entry name" value="Choline_transpo"/>
    <property type="match status" value="1"/>
</dbReference>
<dbReference type="PANTHER" id="PTHR12385:SF4">
    <property type="entry name" value="PROTEIN PNS1"/>
    <property type="match status" value="1"/>
</dbReference>
<dbReference type="GO" id="GO:0022857">
    <property type="term" value="F:transmembrane transporter activity"/>
    <property type="evidence" value="ECO:0007669"/>
    <property type="project" value="UniProtKB-UniRule"/>
</dbReference>
<proteinExistence type="inferred from homology"/>
<keyword evidence="4 6" id="KW-1133">Transmembrane helix</keyword>
<feature type="transmembrane region" description="Helical" evidence="6">
    <location>
        <begin position="406"/>
        <end position="426"/>
    </location>
</feature>
<name>A0ABD3SQ54_9STRA</name>
<reference evidence="8 9" key="1">
    <citation type="submission" date="2024-10" db="EMBL/GenBank/DDBJ databases">
        <title>Updated reference genomes for cyclostephanoid diatoms.</title>
        <authorList>
            <person name="Roberts W.R."/>
            <person name="Alverson A.J."/>
        </authorList>
    </citation>
    <scope>NUCLEOTIDE SEQUENCE [LARGE SCALE GENOMIC DNA]</scope>
    <source>
        <strain evidence="8 9">AJA228-03</strain>
    </source>
</reference>
<evidence type="ECO:0000256" key="7">
    <source>
        <dbReference type="SAM" id="MobiDB-lite"/>
    </source>
</evidence>
<comment type="function">
    <text evidence="6">Choline transporter.</text>
</comment>
<evidence type="ECO:0000256" key="4">
    <source>
        <dbReference type="ARBA" id="ARBA00022989"/>
    </source>
</evidence>
<comment type="subcellular location">
    <subcellularLocation>
        <location evidence="6">Cell membrane</location>
        <topology evidence="6">Multi-pass membrane protein</topology>
    </subcellularLocation>
    <subcellularLocation>
        <location evidence="1">Membrane</location>
        <topology evidence="1">Multi-pass membrane protein</topology>
    </subcellularLocation>
</comment>
<dbReference type="GO" id="GO:0005886">
    <property type="term" value="C:plasma membrane"/>
    <property type="evidence" value="ECO:0007669"/>
    <property type="project" value="UniProtKB-SubCell"/>
</dbReference>
<feature type="transmembrane region" description="Helical" evidence="6">
    <location>
        <begin position="266"/>
        <end position="294"/>
    </location>
</feature>
<feature type="transmembrane region" description="Helical" evidence="6">
    <location>
        <begin position="314"/>
        <end position="336"/>
    </location>
</feature>
<keyword evidence="5 6" id="KW-0472">Membrane</keyword>
<dbReference type="AlphaFoldDB" id="A0ABD3SQ54"/>
<protein>
    <recommendedName>
        <fullName evidence="6">Choline transporter-like protein</fullName>
    </recommendedName>
</protein>
<evidence type="ECO:0000256" key="5">
    <source>
        <dbReference type="ARBA" id="ARBA00023136"/>
    </source>
</evidence>
<gene>
    <name evidence="8" type="ORF">ACHAXA_011237</name>
</gene>
<dbReference type="InterPro" id="IPR007603">
    <property type="entry name" value="Choline_transptr-like"/>
</dbReference>
<feature type="compositionally biased region" description="Polar residues" evidence="7">
    <location>
        <begin position="18"/>
        <end position="35"/>
    </location>
</feature>
<evidence type="ECO:0000256" key="2">
    <source>
        <dbReference type="ARBA" id="ARBA00007168"/>
    </source>
</evidence>
<feature type="transmembrane region" description="Helical" evidence="6">
    <location>
        <begin position="446"/>
        <end position="478"/>
    </location>
</feature>
<dbReference type="PANTHER" id="PTHR12385">
    <property type="entry name" value="CHOLINE TRANSPORTER-LIKE (SLC FAMILY 44)"/>
    <property type="match status" value="1"/>
</dbReference>
<keyword evidence="3 6" id="KW-0812">Transmembrane</keyword>
<accession>A0ABD3SQ54</accession>
<feature type="transmembrane region" description="Helical" evidence="6">
    <location>
        <begin position="170"/>
        <end position="192"/>
    </location>
</feature>
<comment type="caution">
    <text evidence="8">The sequence shown here is derived from an EMBL/GenBank/DDBJ whole genome shotgun (WGS) entry which is preliminary data.</text>
</comment>
<feature type="region of interest" description="Disordered" evidence="7">
    <location>
        <begin position="15"/>
        <end position="35"/>
    </location>
</feature>
<comment type="similarity">
    <text evidence="2 6">Belongs to the CTL (choline transporter-like) family.</text>
</comment>
<sequence length="557" mass="62748">MKIVPVEAESYARMDVQTPGSGTPSNSHTRYENETQQTMEPVLDEVEAYARMGNDAQDDVSYSSSSSSLGSLWMKKIRGSKTRSSNGKKVSKANKLQLNLTSACRMSFDDEEVSATESLEYFAWQNHQEQILDRNARKLGDGLLVFFFLFHLGVVILLSVMGTASGYGDITYLIIECAMFASATSVGIFALMVRYPGKWLRSSLTLSLSFILGVLVVTFLREESAPCITLLIIFVMSLLYCAYSWKRLTFVGSCFYTSVSVIESNTALYTAAFLLQLAAVVWCIVWILACTFVIKATGPWFVLPFLISYFWRILRKSCTSLFGSICFGSLFVNYFLCLRKLPKSEKYEKIAWLKYVHDASIYMNKWGFVYVGLYEFPFFQAGKYVSILFENRNWSELIADDLADNILLIINLAVATSTGAFAWILSTGKNHYYLIQGLSYYYPYTAGFFVGFFAGFLISSIMISVFGGVANAIVVCFAERPRALKESHPDQFKMLLRDWSLELPKGIKKPKTNKKMADDSFKDGLMADIIGTHEQVNGIIIDIIGEPDGEERDHRLH</sequence>
<organism evidence="8 9">
    <name type="scientific">Cyclostephanos tholiformis</name>
    <dbReference type="NCBI Taxonomy" id="382380"/>
    <lineage>
        <taxon>Eukaryota</taxon>
        <taxon>Sar</taxon>
        <taxon>Stramenopiles</taxon>
        <taxon>Ochrophyta</taxon>
        <taxon>Bacillariophyta</taxon>
        <taxon>Coscinodiscophyceae</taxon>
        <taxon>Thalassiosirophycidae</taxon>
        <taxon>Stephanodiscales</taxon>
        <taxon>Stephanodiscaceae</taxon>
        <taxon>Cyclostephanos</taxon>
    </lineage>
</organism>
<feature type="transmembrane region" description="Helical" evidence="6">
    <location>
        <begin position="143"/>
        <end position="164"/>
    </location>
</feature>
<evidence type="ECO:0000313" key="8">
    <source>
        <dbReference type="EMBL" id="KAL3826428.1"/>
    </source>
</evidence>
<feature type="transmembrane region" description="Helical" evidence="6">
    <location>
        <begin position="204"/>
        <end position="221"/>
    </location>
</feature>
<evidence type="ECO:0000313" key="9">
    <source>
        <dbReference type="Proteomes" id="UP001530377"/>
    </source>
</evidence>
<evidence type="ECO:0000256" key="1">
    <source>
        <dbReference type="ARBA" id="ARBA00004141"/>
    </source>
</evidence>